<dbReference type="Pfam" id="PF00646">
    <property type="entry name" value="F-box"/>
    <property type="match status" value="1"/>
</dbReference>
<proteinExistence type="predicted"/>
<accession>A0ABC8W3W2</accession>
<feature type="region of interest" description="Disordered" evidence="1">
    <location>
        <begin position="780"/>
        <end position="800"/>
    </location>
</feature>
<sequence length="838" mass="94430">MMVGNKRRIGALVLPEEMMVEVFLRLPIKSILRFRTVCQSWDAVLSSEEFCGLHMAKAEVASSVLPKLFFTSPTAGFDATAVYLSSSSGPDDGLLFTLDGIRSDFVNMMPAPCRGLTLIHEHGIVAPAYYVFNASTRAVTRLPPCQAAVSLSVTAGLGFDAQTKKYKVVRLFYGNYRDKQRVKCEIYTLGVFMGIVGSPLLEAYPSNSAGLLVLLLAMLIGTNCCQCLQMDFCTGFSIPYFLLKGHELPFYRFLSQMRPSHSSGHRPLWYQVCTWWSLLAACIWKLNDYSSGSWSLEHHIDLLQHVARDLIEPQIVKIIGSVGNCGSVKKIVIATSKRKVVVYDPMCQTLETVIAIREETHSSYQMEQSALRVSLFQESLVPVHQTNEEIALSASLAKAAREILLRLPGDCTVQFKLVCKQWLRLIENNSFMRSYYLHKNMDRKPKIMLVGKGTGGSGFSFTPLKLLRHVPNRDIWLNTKVVGSKPCLGMNMLSTELKDYLYNPCTGFRRVYHARGPFAHIPWNIPSYDCIPEDHAFAVGCKNVGLGFNLSMQEHVIVEIYYHLKDYKSRQYVLTCTISTCETGSVQSSLQPPLPVSDMQPTYLAGALYWMSDPRLGQNYERAIVSFDIATSTFDVIPCPSCIAMWNNRSSSDAFVVELEGTLCAVLANPDAEELNIWKREHDQWNRAYIVYLKGWPGYSLGTNVVMPWAVDPKDGKILLNTGRKLGFYDPARRSIENLYDVEELLRVRSTEKSSRGGVPEKTHIPKYKHYVEKLCTQQSPFEQHNSSDDTSSSLSGTRGERYLERRNSLYAEIMPLVPILYEESLASYPRPKARCLQ</sequence>
<organism evidence="3 4">
    <name type="scientific">Urochloa decumbens</name>
    <dbReference type="NCBI Taxonomy" id="240449"/>
    <lineage>
        <taxon>Eukaryota</taxon>
        <taxon>Viridiplantae</taxon>
        <taxon>Streptophyta</taxon>
        <taxon>Embryophyta</taxon>
        <taxon>Tracheophyta</taxon>
        <taxon>Spermatophyta</taxon>
        <taxon>Magnoliopsida</taxon>
        <taxon>Liliopsida</taxon>
        <taxon>Poales</taxon>
        <taxon>Poaceae</taxon>
        <taxon>PACMAD clade</taxon>
        <taxon>Panicoideae</taxon>
        <taxon>Panicodae</taxon>
        <taxon>Paniceae</taxon>
        <taxon>Melinidinae</taxon>
        <taxon>Urochloa</taxon>
    </lineage>
</organism>
<dbReference type="CDD" id="cd22157">
    <property type="entry name" value="F-box_AtFBW1-like"/>
    <property type="match status" value="1"/>
</dbReference>
<evidence type="ECO:0000259" key="2">
    <source>
        <dbReference type="PROSITE" id="PS50181"/>
    </source>
</evidence>
<feature type="domain" description="F-box" evidence="2">
    <location>
        <begin position="8"/>
        <end position="50"/>
    </location>
</feature>
<protein>
    <recommendedName>
        <fullName evidence="2">F-box domain-containing protein</fullName>
    </recommendedName>
</protein>
<name>A0ABC8W3W2_9POAL</name>
<gene>
    <name evidence="3" type="ORF">URODEC1_LOCUS9657</name>
</gene>
<dbReference type="PANTHER" id="PTHR31672:SF2">
    <property type="entry name" value="F-BOX DOMAIN-CONTAINING PROTEIN"/>
    <property type="match status" value="1"/>
</dbReference>
<dbReference type="Gene3D" id="1.20.1280.50">
    <property type="match status" value="1"/>
</dbReference>
<dbReference type="InterPro" id="IPR050796">
    <property type="entry name" value="SCF_F-box_component"/>
</dbReference>
<evidence type="ECO:0000313" key="4">
    <source>
        <dbReference type="Proteomes" id="UP001497457"/>
    </source>
</evidence>
<dbReference type="EMBL" id="OZ075121">
    <property type="protein sequence ID" value="CAL4901945.1"/>
    <property type="molecule type" value="Genomic_DNA"/>
</dbReference>
<dbReference type="InterPro" id="IPR036047">
    <property type="entry name" value="F-box-like_dom_sf"/>
</dbReference>
<dbReference type="InterPro" id="IPR001810">
    <property type="entry name" value="F-box_dom"/>
</dbReference>
<evidence type="ECO:0000256" key="1">
    <source>
        <dbReference type="SAM" id="MobiDB-lite"/>
    </source>
</evidence>
<evidence type="ECO:0000313" key="3">
    <source>
        <dbReference type="EMBL" id="CAL4901945.1"/>
    </source>
</evidence>
<dbReference type="PROSITE" id="PS50181">
    <property type="entry name" value="FBOX"/>
    <property type="match status" value="1"/>
</dbReference>
<keyword evidence="4" id="KW-1185">Reference proteome</keyword>
<dbReference type="AlphaFoldDB" id="A0ABC8W3W2"/>
<dbReference type="SMART" id="SM00256">
    <property type="entry name" value="FBOX"/>
    <property type="match status" value="2"/>
</dbReference>
<dbReference type="SUPFAM" id="SSF81383">
    <property type="entry name" value="F-box domain"/>
    <property type="match status" value="2"/>
</dbReference>
<dbReference type="PANTHER" id="PTHR31672">
    <property type="entry name" value="BNACNNG10540D PROTEIN"/>
    <property type="match status" value="1"/>
</dbReference>
<reference evidence="3" key="1">
    <citation type="submission" date="2024-10" db="EMBL/GenBank/DDBJ databases">
        <authorList>
            <person name="Ryan C."/>
        </authorList>
    </citation>
    <scope>NUCLEOTIDE SEQUENCE [LARGE SCALE GENOMIC DNA]</scope>
</reference>
<dbReference type="Proteomes" id="UP001497457">
    <property type="component" value="Chromosome 11b"/>
</dbReference>